<reference evidence="3 6" key="2">
    <citation type="submission" date="2019-07" db="EMBL/GenBank/DDBJ databases">
        <title>Whole genome shotgun sequence of Enterococcus mundtii NBRC 100490.</title>
        <authorList>
            <person name="Hosoyama A."/>
            <person name="Uohara A."/>
            <person name="Ohji S."/>
            <person name="Ichikawa N."/>
        </authorList>
    </citation>
    <scope>NUCLEOTIDE SEQUENCE [LARGE SCALE GENOMIC DNA]</scope>
    <source>
        <strain evidence="3 6">NBRC 100490</strain>
    </source>
</reference>
<dbReference type="Proteomes" id="UP000321175">
    <property type="component" value="Unassembled WGS sequence"/>
</dbReference>
<name>A0A1I4J2U6_ENTMU</name>
<evidence type="ECO:0000313" key="6">
    <source>
        <dbReference type="Proteomes" id="UP000321175"/>
    </source>
</evidence>
<proteinExistence type="predicted"/>
<evidence type="ECO:0000313" key="4">
    <source>
        <dbReference type="EMBL" id="OTP27302.1"/>
    </source>
</evidence>
<dbReference type="Proteomes" id="UP000195024">
    <property type="component" value="Unassembled WGS sequence"/>
</dbReference>
<accession>A0A1I4J2U6</accession>
<dbReference type="PROSITE" id="PS51257">
    <property type="entry name" value="PROKAR_LIPOPROTEIN"/>
    <property type="match status" value="1"/>
</dbReference>
<dbReference type="EMBL" id="BJWA01000001">
    <property type="protein sequence ID" value="GEL78966.1"/>
    <property type="molecule type" value="Genomic_DNA"/>
</dbReference>
<feature type="domain" description="Transcobalamin-like C-terminal" evidence="2">
    <location>
        <begin position="63"/>
        <end position="128"/>
    </location>
</feature>
<dbReference type="Gene3D" id="2.170.130.30">
    <property type="match status" value="1"/>
</dbReference>
<organism evidence="4 5">
    <name type="scientific">Enterococcus mundtii</name>
    <dbReference type="NCBI Taxonomy" id="53346"/>
    <lineage>
        <taxon>Bacteria</taxon>
        <taxon>Bacillati</taxon>
        <taxon>Bacillota</taxon>
        <taxon>Bacilli</taxon>
        <taxon>Lactobacillales</taxon>
        <taxon>Enterococcaceae</taxon>
        <taxon>Enterococcus</taxon>
    </lineage>
</organism>
<sequence>MKRIGTSLLIVCSMLLFFTGCTDQETKKADPKPSSMVSNETATITLQEDGVDTLVKKVTFHTGENLLDVLEQNFSVEEDKGFITSINGQSQNTEEKKYWMFSVDGKNTKMGAKETILKNNQTVIFNLDTL</sequence>
<dbReference type="AlphaFoldDB" id="A0A1I4J2U6"/>
<dbReference type="RefSeq" id="WP_071867066.1">
    <property type="nucleotide sequence ID" value="NZ_BJWA01000001.1"/>
</dbReference>
<comment type="caution">
    <text evidence="4">The sequence shown here is derived from an EMBL/GenBank/DDBJ whole genome shotgun (WGS) entry which is preliminary data.</text>
</comment>
<reference evidence="4 5" key="1">
    <citation type="submission" date="2017-05" db="EMBL/GenBank/DDBJ databases">
        <title>The Genome Sequence of Enterococcus mundtii 6B1_DIV0119.</title>
        <authorList>
            <consortium name="The Broad Institute Genomics Platform"/>
            <consortium name="The Broad Institute Genomic Center for Infectious Diseases"/>
            <person name="Earl A."/>
            <person name="Manson A."/>
            <person name="Schwartman J."/>
            <person name="Gilmore M."/>
            <person name="Abouelleil A."/>
            <person name="Cao P."/>
            <person name="Chapman S."/>
            <person name="Cusick C."/>
            <person name="Shea T."/>
            <person name="Young S."/>
            <person name="Neafsey D."/>
            <person name="Nusbaum C."/>
            <person name="Birren B."/>
        </authorList>
    </citation>
    <scope>NUCLEOTIDE SEQUENCE [LARGE SCALE GENOMIC DNA]</scope>
    <source>
        <strain evidence="4 5">6B1_DIV0119</strain>
    </source>
</reference>
<feature type="signal peptide" evidence="1">
    <location>
        <begin position="1"/>
        <end position="23"/>
    </location>
</feature>
<gene>
    <name evidence="4" type="ORF">A5802_001037</name>
    <name evidence="3" type="ORF">EMU01_01100</name>
</gene>
<dbReference type="InterPro" id="IPR027954">
    <property type="entry name" value="Transcobalamin-like_C"/>
</dbReference>
<evidence type="ECO:0000313" key="3">
    <source>
        <dbReference type="EMBL" id="GEL78966.1"/>
    </source>
</evidence>
<evidence type="ECO:0000256" key="1">
    <source>
        <dbReference type="SAM" id="SignalP"/>
    </source>
</evidence>
<evidence type="ECO:0000259" key="2">
    <source>
        <dbReference type="Pfam" id="PF14478"/>
    </source>
</evidence>
<dbReference type="GeneID" id="60999332"/>
<evidence type="ECO:0000313" key="5">
    <source>
        <dbReference type="Proteomes" id="UP000195024"/>
    </source>
</evidence>
<dbReference type="EMBL" id="NGMS01000001">
    <property type="protein sequence ID" value="OTP27302.1"/>
    <property type="molecule type" value="Genomic_DNA"/>
</dbReference>
<protein>
    <recommendedName>
        <fullName evidence="2">Transcobalamin-like C-terminal domain-containing protein</fullName>
    </recommendedName>
</protein>
<keyword evidence="6" id="KW-1185">Reference proteome</keyword>
<keyword evidence="1" id="KW-0732">Signal</keyword>
<feature type="chain" id="PRO_5044559418" description="Transcobalamin-like C-terminal domain-containing protein" evidence="1">
    <location>
        <begin position="24"/>
        <end position="130"/>
    </location>
</feature>
<dbReference type="Pfam" id="PF14478">
    <property type="entry name" value="DUF4430"/>
    <property type="match status" value="1"/>
</dbReference>